<dbReference type="InterPro" id="IPR027417">
    <property type="entry name" value="P-loop_NTPase"/>
</dbReference>
<dbReference type="GO" id="GO:0016887">
    <property type="term" value="F:ATP hydrolysis activity"/>
    <property type="evidence" value="ECO:0007669"/>
    <property type="project" value="TreeGrafter"/>
</dbReference>
<keyword evidence="5" id="KW-0378">Hydrolase</keyword>
<keyword evidence="6" id="KW-1185">Reference proteome</keyword>
<feature type="domain" description="Helicase C-terminal" evidence="4">
    <location>
        <begin position="238"/>
        <end position="393"/>
    </location>
</feature>
<evidence type="ECO:0000259" key="3">
    <source>
        <dbReference type="PROSITE" id="PS51192"/>
    </source>
</evidence>
<dbReference type="EMBL" id="VCEJ01000004">
    <property type="protein sequence ID" value="TLV01403.1"/>
    <property type="molecule type" value="Genomic_DNA"/>
</dbReference>
<feature type="domain" description="Helicase ATP-binding" evidence="3">
    <location>
        <begin position="31"/>
        <end position="209"/>
    </location>
</feature>
<dbReference type="InterPro" id="IPR052511">
    <property type="entry name" value="ATP-dep_Helicase"/>
</dbReference>
<dbReference type="GO" id="GO:0004386">
    <property type="term" value="F:helicase activity"/>
    <property type="evidence" value="ECO:0007669"/>
    <property type="project" value="UniProtKB-KW"/>
</dbReference>
<dbReference type="SMART" id="SM00490">
    <property type="entry name" value="HELICc"/>
    <property type="match status" value="1"/>
</dbReference>
<evidence type="ECO:0000259" key="4">
    <source>
        <dbReference type="PROSITE" id="PS51194"/>
    </source>
</evidence>
<dbReference type="InterPro" id="IPR011545">
    <property type="entry name" value="DEAD/DEAH_box_helicase_dom"/>
</dbReference>
<dbReference type="SMART" id="SM00487">
    <property type="entry name" value="DEXDc"/>
    <property type="match status" value="1"/>
</dbReference>
<name>A0A5R9KYP1_9BACT</name>
<dbReference type="PANTHER" id="PTHR47962">
    <property type="entry name" value="ATP-DEPENDENT HELICASE LHR-RELATED-RELATED"/>
    <property type="match status" value="1"/>
</dbReference>
<comment type="caution">
    <text evidence="5">The sequence shown here is derived from an EMBL/GenBank/DDBJ whole genome shotgun (WGS) entry which is preliminary data.</text>
</comment>
<dbReference type="PANTHER" id="PTHR47962:SF5">
    <property type="entry name" value="ATP-DEPENDENT HELICASE LHR-RELATED"/>
    <property type="match status" value="1"/>
</dbReference>
<evidence type="ECO:0000313" key="6">
    <source>
        <dbReference type="Proteomes" id="UP000306402"/>
    </source>
</evidence>
<dbReference type="OrthoDB" id="9815222at2"/>
<dbReference type="PROSITE" id="PS51192">
    <property type="entry name" value="HELICASE_ATP_BIND_1"/>
    <property type="match status" value="1"/>
</dbReference>
<reference evidence="5 6" key="1">
    <citation type="submission" date="2019-05" db="EMBL/GenBank/DDBJ databases">
        <authorList>
            <person name="Qu J.-H."/>
        </authorList>
    </citation>
    <scope>NUCLEOTIDE SEQUENCE [LARGE SCALE GENOMIC DNA]</scope>
    <source>
        <strain evidence="5 6">T17</strain>
    </source>
</reference>
<accession>A0A5R9KYP1</accession>
<evidence type="ECO:0000313" key="5">
    <source>
        <dbReference type="EMBL" id="TLV01403.1"/>
    </source>
</evidence>
<dbReference type="GO" id="GO:0003677">
    <property type="term" value="F:DNA binding"/>
    <property type="evidence" value="ECO:0007669"/>
    <property type="project" value="TreeGrafter"/>
</dbReference>
<dbReference type="GO" id="GO:0005524">
    <property type="term" value="F:ATP binding"/>
    <property type="evidence" value="ECO:0007669"/>
    <property type="project" value="UniProtKB-KW"/>
</dbReference>
<evidence type="ECO:0000256" key="2">
    <source>
        <dbReference type="ARBA" id="ARBA00022840"/>
    </source>
</evidence>
<dbReference type="InterPro" id="IPR001650">
    <property type="entry name" value="Helicase_C-like"/>
</dbReference>
<dbReference type="Pfam" id="PF00271">
    <property type="entry name" value="Helicase_C"/>
    <property type="match status" value="1"/>
</dbReference>
<evidence type="ECO:0000256" key="1">
    <source>
        <dbReference type="ARBA" id="ARBA00022741"/>
    </source>
</evidence>
<dbReference type="Gene3D" id="3.40.50.300">
    <property type="entry name" value="P-loop containing nucleotide triphosphate hydrolases"/>
    <property type="match status" value="2"/>
</dbReference>
<proteinExistence type="predicted"/>
<keyword evidence="1" id="KW-0547">Nucleotide-binding</keyword>
<keyword evidence="5" id="KW-0347">Helicase</keyword>
<dbReference type="InterPro" id="IPR014001">
    <property type="entry name" value="Helicase_ATP-bd"/>
</dbReference>
<dbReference type="Pfam" id="PF00270">
    <property type="entry name" value="DEAD"/>
    <property type="match status" value="1"/>
</dbReference>
<dbReference type="AlphaFoldDB" id="A0A5R9KYP1"/>
<dbReference type="SUPFAM" id="SSF52540">
    <property type="entry name" value="P-loop containing nucleoside triphosphate hydrolases"/>
    <property type="match status" value="1"/>
</dbReference>
<protein>
    <submittedName>
        <fullName evidence="5">DEAD/DEAH box helicase</fullName>
    </submittedName>
</protein>
<organism evidence="5 6">
    <name type="scientific">Dyadobacter luticola</name>
    <dbReference type="NCBI Taxonomy" id="1979387"/>
    <lineage>
        <taxon>Bacteria</taxon>
        <taxon>Pseudomonadati</taxon>
        <taxon>Bacteroidota</taxon>
        <taxon>Cytophagia</taxon>
        <taxon>Cytophagales</taxon>
        <taxon>Spirosomataceae</taxon>
        <taxon>Dyadobacter</taxon>
    </lineage>
</organism>
<dbReference type="Proteomes" id="UP000306402">
    <property type="component" value="Unassembled WGS sequence"/>
</dbReference>
<keyword evidence="2" id="KW-0067">ATP-binding</keyword>
<gene>
    <name evidence="5" type="ORF">FEN17_18405</name>
</gene>
<dbReference type="PROSITE" id="PS51194">
    <property type="entry name" value="HELICASE_CTER"/>
    <property type="match status" value="1"/>
</dbReference>
<sequence>MVFELLSEPIRKYIRDKRWEYLRPIQAAAIKKILSSDEHVILASRTASGKTEAAFLPILSKVDFRQSGVKVIYISPLIALINDQFQRIEDLCSYLDVRVTKWHGEASRSLKEQLIKDPSGVLLITPESLEAMLANAPQNVRKLFGAVNYIVIDEIHSFLGADRGIQLKSILARLKPFNVGKALIIGLSATIGELNYGLVKSMTGDEANTKILLDKAAKEIEVNLRYYAAVGPDLPSDLLNNLYLETKDQKVLIFPNSRSRCEEVAVKLKKRSESVKGHPYYFSHHSSIHRELREYIETFAKTNVRYPFSIACTSTLELGIDIGSVDMVVQIDSVHSISSLVQRLGRSGRREGEKSKLLFYATNPWSLLQTLACLDLFGEGYIEPLRPAIKPYDILLHQVLAYVKQFSECDFAKLWSNIRTNHAFLDIEAHELKDIVNWLLKTEMLEQINGQLIIGVDGEYVVNSKDFYTVFKTEPAYKILHQERPIGEMPFSPQLEVNENILLAAKIWKIIDIDHKAAKISVVPASDGKKPVFSGSGGAVHSKIRERMLEVLFEKREPSGMVDDASEALRQLRRDFSGFTIECLEDDRPVLYKDNVVQLYAFQSTLVNRTLAFFFRKLNLDFAYEDSDTSFTFRELSQELPTIFKLSVGLLPDLRTHIADDLEANPSSIAFSKWGEYLPVKYQVELLINKYYDFENTLSFLKRVNLVRIN</sequence>